<gene>
    <name evidence="1" type="ORF">PXEA_LOCUS19382</name>
</gene>
<dbReference type="AlphaFoldDB" id="A0A3S5A2G3"/>
<evidence type="ECO:0000313" key="1">
    <source>
        <dbReference type="EMBL" id="VEL25942.1"/>
    </source>
</evidence>
<dbReference type="EMBL" id="CAAALY010077112">
    <property type="protein sequence ID" value="VEL25942.1"/>
    <property type="molecule type" value="Genomic_DNA"/>
</dbReference>
<evidence type="ECO:0000313" key="2">
    <source>
        <dbReference type="Proteomes" id="UP000784294"/>
    </source>
</evidence>
<reference evidence="1" key="1">
    <citation type="submission" date="2018-11" db="EMBL/GenBank/DDBJ databases">
        <authorList>
            <consortium name="Pathogen Informatics"/>
        </authorList>
    </citation>
    <scope>NUCLEOTIDE SEQUENCE</scope>
</reference>
<protein>
    <submittedName>
        <fullName evidence="1">Uncharacterized protein</fullName>
    </submittedName>
</protein>
<sequence length="151" mass="16155">MSRILPSNSEHELAKSLDKLQADPLYLIHVIHSSGHSISLIKSLSDLGFDFSPFNKCPKSGDTICALVSKNIGLAIKTLIRAGVDLTAKHGITASSLLLIRGHGECGCLRMLLSKVPLVTALPARISNSHAGFARLAESVSVRINFRSVLS</sequence>
<keyword evidence="2" id="KW-1185">Reference proteome</keyword>
<dbReference type="Proteomes" id="UP000784294">
    <property type="component" value="Unassembled WGS sequence"/>
</dbReference>
<organism evidence="1 2">
    <name type="scientific">Protopolystoma xenopodis</name>
    <dbReference type="NCBI Taxonomy" id="117903"/>
    <lineage>
        <taxon>Eukaryota</taxon>
        <taxon>Metazoa</taxon>
        <taxon>Spiralia</taxon>
        <taxon>Lophotrochozoa</taxon>
        <taxon>Platyhelminthes</taxon>
        <taxon>Monogenea</taxon>
        <taxon>Polyopisthocotylea</taxon>
        <taxon>Polystomatidea</taxon>
        <taxon>Polystomatidae</taxon>
        <taxon>Protopolystoma</taxon>
    </lineage>
</organism>
<name>A0A3S5A2G3_9PLAT</name>
<proteinExistence type="predicted"/>
<accession>A0A3S5A2G3</accession>
<comment type="caution">
    <text evidence="1">The sequence shown here is derived from an EMBL/GenBank/DDBJ whole genome shotgun (WGS) entry which is preliminary data.</text>
</comment>